<feature type="domain" description="DUF4440" evidence="2">
    <location>
        <begin position="36"/>
        <end position="142"/>
    </location>
</feature>
<dbReference type="RefSeq" id="WP_014703646.1">
    <property type="nucleotide sequence ID" value="NC_017856.1"/>
</dbReference>
<feature type="signal peptide" evidence="1">
    <location>
        <begin position="1"/>
        <end position="21"/>
    </location>
</feature>
<organism evidence="3 4">
    <name type="scientific">Methylophaga frappieri (strain ATCC BAA-2434 / DSM 25690 / JAM7)</name>
    <dbReference type="NCBI Taxonomy" id="754477"/>
    <lineage>
        <taxon>Bacteria</taxon>
        <taxon>Pseudomonadati</taxon>
        <taxon>Pseudomonadota</taxon>
        <taxon>Gammaproteobacteria</taxon>
        <taxon>Thiotrichales</taxon>
        <taxon>Piscirickettsiaceae</taxon>
        <taxon>Methylophaga</taxon>
    </lineage>
</organism>
<accession>I1YH33</accession>
<dbReference type="OrthoDB" id="1115105at2"/>
<name>I1YH33_METFJ</name>
<proteinExistence type="predicted"/>
<sequence length="151" mass="16270" precursor="true">MRSLFSLMATVGLVAFLSACSDKTTIDAQQVAQTANEDWNAAFNAADSEALSELYAEEATLSAGDGSVRNGQQEIATLFQSFFDNGLHNHQIETVATYVSGGQVSQLANWSADVNNEAGETMTYRGVLMTVLQQNADGEWQVGSHIWNMAP</sequence>
<dbReference type="InterPro" id="IPR027843">
    <property type="entry name" value="DUF4440"/>
</dbReference>
<keyword evidence="4" id="KW-1185">Reference proteome</keyword>
<reference evidence="3 4" key="1">
    <citation type="journal article" date="2012" name="J. Bacteriol.">
        <title>Complete genome sequences of Methylophaga sp. strain JAM1 and Methylophaga sp. strain JAM7.</title>
        <authorList>
            <person name="Villeneuve C."/>
            <person name="Martineau C."/>
            <person name="Mauffrey F."/>
            <person name="Villemur R."/>
        </authorList>
    </citation>
    <scope>NUCLEOTIDE SEQUENCE [LARGE SCALE GENOMIC DNA]</scope>
    <source>
        <strain evidence="3 4">JAM7</strain>
    </source>
</reference>
<evidence type="ECO:0000313" key="3">
    <source>
        <dbReference type="EMBL" id="AFJ02226.1"/>
    </source>
</evidence>
<dbReference type="eggNOG" id="COG4319">
    <property type="taxonomic scope" value="Bacteria"/>
</dbReference>
<dbReference type="NCBIfam" id="TIGR02246">
    <property type="entry name" value="SgcJ/EcaC family oxidoreductase"/>
    <property type="match status" value="1"/>
</dbReference>
<dbReference type="AlphaFoldDB" id="I1YH33"/>
<feature type="chain" id="PRO_5003654444" description="DUF4440 domain-containing protein" evidence="1">
    <location>
        <begin position="22"/>
        <end position="151"/>
    </location>
</feature>
<dbReference type="SUPFAM" id="SSF54427">
    <property type="entry name" value="NTF2-like"/>
    <property type="match status" value="1"/>
</dbReference>
<dbReference type="HOGENOM" id="CLU_128796_0_0_6"/>
<evidence type="ECO:0000313" key="4">
    <source>
        <dbReference type="Proteomes" id="UP000009145"/>
    </source>
</evidence>
<dbReference type="Gene3D" id="3.10.450.50">
    <property type="match status" value="1"/>
</dbReference>
<evidence type="ECO:0000256" key="1">
    <source>
        <dbReference type="SAM" id="SignalP"/>
    </source>
</evidence>
<gene>
    <name evidence="3" type="ordered locus">Q7C_1069</name>
</gene>
<dbReference type="InterPro" id="IPR032710">
    <property type="entry name" value="NTF2-like_dom_sf"/>
</dbReference>
<dbReference type="Pfam" id="PF14534">
    <property type="entry name" value="DUF4440"/>
    <property type="match status" value="1"/>
</dbReference>
<evidence type="ECO:0000259" key="2">
    <source>
        <dbReference type="Pfam" id="PF14534"/>
    </source>
</evidence>
<dbReference type="PROSITE" id="PS51257">
    <property type="entry name" value="PROKAR_LIPOPROTEIN"/>
    <property type="match status" value="1"/>
</dbReference>
<dbReference type="KEGG" id="mec:Q7C_1069"/>
<dbReference type="PATRIC" id="fig|754477.3.peg.1050"/>
<keyword evidence="1" id="KW-0732">Signal</keyword>
<dbReference type="STRING" id="754477.Q7C_1069"/>
<dbReference type="InterPro" id="IPR011944">
    <property type="entry name" value="Steroid_delta5-4_isomerase"/>
</dbReference>
<dbReference type="EMBL" id="CP003380">
    <property type="protein sequence ID" value="AFJ02226.1"/>
    <property type="molecule type" value="Genomic_DNA"/>
</dbReference>
<protein>
    <recommendedName>
        <fullName evidence="2">DUF4440 domain-containing protein</fullName>
    </recommendedName>
</protein>
<dbReference type="Proteomes" id="UP000009145">
    <property type="component" value="Chromosome"/>
</dbReference>